<dbReference type="PROSITE" id="PS51257">
    <property type="entry name" value="PROKAR_LIPOPROTEIN"/>
    <property type="match status" value="1"/>
</dbReference>
<sequence>MKSNYLLVLSVAVIAGFLAGCGGKKQPEEVDVTNLIGEDEDLPEYDVIIVNVDSLTSTANILSESIDQSSESFLTKLKKFFSLKKEPEFDNIEPNVFIKVICKDSVKVQGRTYALTQFRDEINRLVEEDSTRQKLTGYRFHISTCPGIKSQPILGLLWLIERNLRGSTVEVFDSSGQPIPVISPGIIITSRCAPAISLVINSQYIPVGGLNTVTIYLRKSGDIEFSRFVMDFEECESLTRKVFNFTQVGHNLAIVRVDDDVEWSKVLECFSMARNAGAEYIALLHGKPIEME</sequence>
<dbReference type="AlphaFoldDB" id="A0A9D5K8A7"/>
<gene>
    <name evidence="1" type="ORF">GF359_02150</name>
</gene>
<dbReference type="EMBL" id="WJKJ01000066">
    <property type="protein sequence ID" value="MBD3363995.1"/>
    <property type="molecule type" value="Genomic_DNA"/>
</dbReference>
<comment type="caution">
    <text evidence="1">The sequence shown here is derived from an EMBL/GenBank/DDBJ whole genome shotgun (WGS) entry which is preliminary data.</text>
</comment>
<proteinExistence type="predicted"/>
<accession>A0A9D5K8A7</accession>
<evidence type="ECO:0000313" key="2">
    <source>
        <dbReference type="Proteomes" id="UP000630660"/>
    </source>
</evidence>
<reference evidence="1" key="1">
    <citation type="submission" date="2019-11" db="EMBL/GenBank/DDBJ databases">
        <title>Microbial mats filling the niche in hypersaline microbial mats.</title>
        <authorList>
            <person name="Wong H.L."/>
            <person name="Macleod F.I."/>
            <person name="White R.A. III"/>
            <person name="Burns B.P."/>
        </authorList>
    </citation>
    <scope>NUCLEOTIDE SEQUENCE</scope>
    <source>
        <strain evidence="1">Bin_327</strain>
    </source>
</reference>
<protein>
    <submittedName>
        <fullName evidence="1">Uncharacterized protein</fullName>
    </submittedName>
</protein>
<organism evidence="1 2">
    <name type="scientific">candidate division WOR-3 bacterium</name>
    <dbReference type="NCBI Taxonomy" id="2052148"/>
    <lineage>
        <taxon>Bacteria</taxon>
        <taxon>Bacteria division WOR-3</taxon>
    </lineage>
</organism>
<dbReference type="Proteomes" id="UP000630660">
    <property type="component" value="Unassembled WGS sequence"/>
</dbReference>
<evidence type="ECO:0000313" key="1">
    <source>
        <dbReference type="EMBL" id="MBD3363995.1"/>
    </source>
</evidence>
<name>A0A9D5K8A7_UNCW3</name>